<protein>
    <submittedName>
        <fullName evidence="1">FRG domain-containing protein</fullName>
    </submittedName>
</protein>
<evidence type="ECO:0000313" key="1">
    <source>
        <dbReference type="EMBL" id="TFB81393.1"/>
    </source>
</evidence>
<dbReference type="AlphaFoldDB" id="A0A4R8VEN8"/>
<dbReference type="OrthoDB" id="9816036at2"/>
<sequence length="433" mass="47339">MVEAATGVLDPDSLQRCFTTAQRRAIIARNCGCVISGCSIPVAWCEILYVGHAENNRPTPNRQLNNLGIRPHRALGDIGVAGTILRRVEHCDYCSEFLCAIVHSNSVIEGASVDFGRTQSSFAEKVEMTGRSGQVWKSSGWWIEPKDARETMAVIGSIGVYNQASRFAWRGMSSSDHNLNSSLQRLVAVEPTEEVVRRLEVSILQEARNWGLGYGDTDYRDDLQLLADLQHFSVPTRMIDFTSNPMTALWFACQRSKEDKKAKGGVVLALNVTGWKNYQSVGASLPGVDEEKGKPAPRESQTLLAGLVSGQAFLVEASHPNARLRAQEGFFAASAVPPSSAFLKSESTAFFGLNVADATSTRPEVVEQLLLGGRKPGGPANIPYVAIIIKSSNKKKLLAYLGSTYNRSARVLFPDFEGFSSRGKFRASMFPRD</sequence>
<proteinExistence type="predicted"/>
<reference evidence="1 2" key="1">
    <citation type="submission" date="2019-03" db="EMBL/GenBank/DDBJ databases">
        <title>Genomics of glacier-inhabiting Cryobacterium strains.</title>
        <authorList>
            <person name="Liu Q."/>
            <person name="Xin Y.-H."/>
        </authorList>
    </citation>
    <scope>NUCLEOTIDE SEQUENCE [LARGE SCALE GENOMIC DNA]</scope>
    <source>
        <strain evidence="1 2">CGMCC 1.10440</strain>
    </source>
</reference>
<accession>A0A4R8VEN8</accession>
<dbReference type="SMART" id="SM00901">
    <property type="entry name" value="FRG"/>
    <property type="match status" value="1"/>
</dbReference>
<name>A0A4R8VEN8_9MICO</name>
<gene>
    <name evidence="1" type="ORF">E3N84_00180</name>
</gene>
<comment type="caution">
    <text evidence="1">The sequence shown here is derived from an EMBL/GenBank/DDBJ whole genome shotgun (WGS) entry which is preliminary data.</text>
</comment>
<organism evidence="1 2">
    <name type="scientific">Terrimesophilobacter mesophilus</name>
    <dbReference type="NCBI Taxonomy" id="433647"/>
    <lineage>
        <taxon>Bacteria</taxon>
        <taxon>Bacillati</taxon>
        <taxon>Actinomycetota</taxon>
        <taxon>Actinomycetes</taxon>
        <taxon>Micrococcales</taxon>
        <taxon>Microbacteriaceae</taxon>
        <taxon>Terrimesophilobacter</taxon>
    </lineage>
</organism>
<keyword evidence="2" id="KW-1185">Reference proteome</keyword>
<dbReference type="InterPro" id="IPR014966">
    <property type="entry name" value="FRG-dom"/>
</dbReference>
<dbReference type="EMBL" id="SOFI01000001">
    <property type="protein sequence ID" value="TFB81393.1"/>
    <property type="molecule type" value="Genomic_DNA"/>
</dbReference>
<dbReference type="Proteomes" id="UP000298488">
    <property type="component" value="Unassembled WGS sequence"/>
</dbReference>
<dbReference type="Pfam" id="PF08867">
    <property type="entry name" value="FRG"/>
    <property type="match status" value="1"/>
</dbReference>
<evidence type="ECO:0000313" key="2">
    <source>
        <dbReference type="Proteomes" id="UP000298488"/>
    </source>
</evidence>